<dbReference type="EMBL" id="LT635757">
    <property type="protein sequence ID" value="SGZ49110.1"/>
    <property type="molecule type" value="Genomic_DNA"/>
</dbReference>
<evidence type="ECO:0000259" key="3">
    <source>
        <dbReference type="PROSITE" id="PS51651"/>
    </source>
</evidence>
<dbReference type="InterPro" id="IPR027357">
    <property type="entry name" value="DOCKER_dom"/>
</dbReference>
<protein>
    <submittedName>
        <fullName evidence="4">CIC11C00000005159</fullName>
    </submittedName>
</protein>
<dbReference type="Pfam" id="PF16172">
    <property type="entry name" value="DOCK_N"/>
    <property type="match status" value="1"/>
</dbReference>
<dbReference type="CDD" id="cd11684">
    <property type="entry name" value="DHR2_DOCK"/>
    <property type="match status" value="1"/>
</dbReference>
<dbReference type="PANTHER" id="PTHR45653:SF10">
    <property type="entry name" value="MYOBLAST CITY, ISOFORM B"/>
    <property type="match status" value="1"/>
</dbReference>
<dbReference type="InterPro" id="IPR057500">
    <property type="entry name" value="C2_DCK1_4th"/>
</dbReference>
<dbReference type="GO" id="GO:0005085">
    <property type="term" value="F:guanyl-nucleotide exchange factor activity"/>
    <property type="evidence" value="ECO:0007669"/>
    <property type="project" value="InterPro"/>
</dbReference>
<sequence length="1916" mass="217209">MAWIPTQHFLHGRIIKPFLPFDKHPSLKNDNFKNLYPGDEVYVFETKDNRWARGYSLTRPFPYDFTITSVNLDDLPGLNIKVVVFPLKYVEVVETLPLNLMEVSNSINNVNDIEGIAPTLKELEFTFQNAVNGVVDVPDEREHNSDKAVIPPLPFNSFTFTKDLVSEITYAMNLLTSHIFALYSIGEFRLFNRLSQIYTDLDEIRITLTHTRLTRNEVQVSKETATYLLSQIPKKLASRAARLNDQSYDLDHKNTDISAYKAILARDTFDGSLLNFENALPSQLAFNQQLCALSPKFPINAHYHAEDYILKPSLNKRLKHDPPSHILVDFKSVSGSSNYQPPGFAGMIAYLYIRNSKKRLTEAFAVHTDTVDELVFVEKISAALFRNIPASEVENNRVYLVAVLTEEIDLSAKEGNMPQTKRVKKGVAAGVADITRIFSRNQGSLATGEPHQFSIKLFGSYTSLLKKGPIDPNQIENNGWGEVVDRIIVGSNHGIAINPRAEKLVITVKEFKHQLTSTEDDNITEASNDANATQKSAPIAKIKPIFFDPLAENYERIYLKMGKVNLLNSVNKEDLLTFEVSAPNNPLITFAKASNQIEKLTWFFVSVFPDEVIGEIVKVNGVSNKSTTKKIPKQDSLLLTLYINGVMAGQGEVMYKSGNRLVEFNNKPFYKTDILSTTLNTPIAQVDIHTEYIGKVFNTEVCIDNIFQYDRFFKSGQQGMDELSKSLIDFCKLDISQLVRFFPELLSSIFAIADVCLQNPSVPSYEMILDNTFKAVVHLLDTVFGKQDQYLYMFDTFLEEYNKSPAVGVLLLNKISEIFAQAQSNWNSMSRSVCRVIVLLIKLALDPAKVASNLDAYVRALTSLFKSASLLISIESPALINDQILVMEIVDFVLDFEDYLNEQQLISLVLSFIDSIGNRGLGVNEEQYQLKKLGPVAKDHKIIITKLLLVYRLFGTKLAQKPENMHLVVSKSVLWCMEIFLGELDVDATRLACSIMNCVCDLMWRNRDVESVRPISFSLTKFIMAMSRTFIKYNKFTRGNDYFKPRKSFTKLFQKEYPFNEIVVDSVVGEEVVVEVLVELATIFVYIAKIGQYVTGVNGLYLINETRIENDFFDPVKCTSNNGLNEDILTVLSGIQIMRLGKYFPEDKWLSLYAMIAEGCLLALELVRPLMIAHFIPTIELPEMFDRSIWGNFFKALMKLSAIAPVSVEHLSTIPRKACHQITGTMRGRIASMVNEAWDGLAWNATEEDIVRFNLTKFGGFQVEFISSDFAILQDLMLFALQRDVDCQAVSVKMLWSILVSEFILSDSIIDVERECLVGLHEIYYRTAYKPGINEQNSLLERMKATIRLDREDVAYSTVVRFISNLAGFLEVLNDLNNVPVGPEFEDDRTFHKLNIKAYLKNANKPELFHSFINQMYEENIRKNDFIQAALSLELLASTYTWDHHTVLPQSYRPKFPAQSSFERKETLVKMIAQNYIKGNSLERATDTYNELLEAYNEHTYDLKSFAYVHQKLAKLYLDLESSDKLSPSFFRVSYIGAGFPANIRGKEQIFEGLPFEHITSIHERLLKLYPGARIITDDEQAREIREKIHTGRYLHVNSVEPLNEYSDKLLNTSIGVRQYARNKNLRFFSSIKKIPGSTSVFDLWTEEVTYETQLSFPTLMNRSDIKSSSMVRLSPLDNAIRTILNKNNDLVQLESMINIAYKEKSDYTSLMNDLSRHLAGTVDAPVNGGVGQYRTFFLDPRYDGKADYAYNIRLLRNAFHDLTCVLSRCLHLHGKLVPSSMKMSHEALVELFKQNFKDEILTLRINTDYDHIPYNHNMSQTSVPKERKVSSVLNGLSSTSGSNQIGIADLSTPSISGSSLQRTLSRNSKVSNNSGSTNLSEPSGPIVASITSMASSNGSNVKNKRTALNWRKAIR</sequence>
<dbReference type="Gene3D" id="1.20.58.740">
    <property type="match status" value="1"/>
</dbReference>
<dbReference type="PANTHER" id="PTHR45653">
    <property type="entry name" value="DEDICATOR OF CYTOKINESIS"/>
    <property type="match status" value="1"/>
</dbReference>
<gene>
    <name evidence="4" type="ORF">SAMEA4029010_CIC11G00000005159</name>
</gene>
<dbReference type="InterPro" id="IPR032376">
    <property type="entry name" value="DOCK_N"/>
</dbReference>
<dbReference type="OrthoDB" id="18896at2759"/>
<feature type="region of interest" description="Disordered" evidence="2">
    <location>
        <begin position="1856"/>
        <end position="1885"/>
    </location>
</feature>
<dbReference type="PROSITE" id="PS51651">
    <property type="entry name" value="DOCKER"/>
    <property type="match status" value="1"/>
</dbReference>
<dbReference type="GO" id="GO:0007264">
    <property type="term" value="P:small GTPase-mediated signal transduction"/>
    <property type="evidence" value="ECO:0007669"/>
    <property type="project" value="InterPro"/>
</dbReference>
<feature type="domain" description="DOCKER" evidence="3">
    <location>
        <begin position="1400"/>
        <end position="1809"/>
    </location>
</feature>
<proteinExistence type="inferred from homology"/>
<comment type="similarity">
    <text evidence="1">Belongs to the DOCK family.</text>
</comment>
<keyword evidence="5" id="KW-1185">Reference proteome</keyword>
<evidence type="ECO:0000256" key="2">
    <source>
        <dbReference type="SAM" id="MobiDB-lite"/>
    </source>
</evidence>
<dbReference type="Gene3D" id="1.25.40.410">
    <property type="match status" value="1"/>
</dbReference>
<feature type="compositionally biased region" description="Polar residues" evidence="2">
    <location>
        <begin position="1856"/>
        <end position="1882"/>
    </location>
</feature>
<dbReference type="InterPro" id="IPR043162">
    <property type="entry name" value="DOCK_C_lobe_C"/>
</dbReference>
<dbReference type="GO" id="GO:0005737">
    <property type="term" value="C:cytoplasm"/>
    <property type="evidence" value="ECO:0007669"/>
    <property type="project" value="TreeGrafter"/>
</dbReference>
<dbReference type="Pfam" id="PF25338">
    <property type="entry name" value="C2_DCK_4th"/>
    <property type="match status" value="1"/>
</dbReference>
<dbReference type="InterPro" id="IPR026791">
    <property type="entry name" value="DOCK"/>
</dbReference>
<dbReference type="GO" id="GO:0031267">
    <property type="term" value="F:small GTPase binding"/>
    <property type="evidence" value="ECO:0007669"/>
    <property type="project" value="TreeGrafter"/>
</dbReference>
<dbReference type="Pfam" id="PF20421">
    <property type="entry name" value="DHR-2_Lobe_C"/>
    <property type="match status" value="1"/>
</dbReference>
<dbReference type="STRING" id="45354.A0A1L0BCG2"/>
<name>A0A1L0BCG2_9ASCO</name>
<evidence type="ECO:0000313" key="5">
    <source>
        <dbReference type="Proteomes" id="UP000182334"/>
    </source>
</evidence>
<evidence type="ECO:0000313" key="4">
    <source>
        <dbReference type="EMBL" id="SGZ49110.1"/>
    </source>
</evidence>
<organism evidence="4 5">
    <name type="scientific">Sungouiella intermedia</name>
    <dbReference type="NCBI Taxonomy" id="45354"/>
    <lineage>
        <taxon>Eukaryota</taxon>
        <taxon>Fungi</taxon>
        <taxon>Dikarya</taxon>
        <taxon>Ascomycota</taxon>
        <taxon>Saccharomycotina</taxon>
        <taxon>Pichiomycetes</taxon>
        <taxon>Metschnikowiaceae</taxon>
        <taxon>Sungouiella</taxon>
    </lineage>
</organism>
<dbReference type="InterPro" id="IPR043161">
    <property type="entry name" value="DOCK_C_lobe_A"/>
</dbReference>
<dbReference type="GO" id="GO:0005886">
    <property type="term" value="C:plasma membrane"/>
    <property type="evidence" value="ECO:0007669"/>
    <property type="project" value="TreeGrafter"/>
</dbReference>
<dbReference type="Proteomes" id="UP000182334">
    <property type="component" value="Chromosome II"/>
</dbReference>
<reference evidence="4 5" key="1">
    <citation type="submission" date="2016-10" db="EMBL/GenBank/DDBJ databases">
        <authorList>
            <person name="de Groot N.N."/>
        </authorList>
    </citation>
    <scope>NUCLEOTIDE SEQUENCE [LARGE SCALE GENOMIC DNA]</scope>
    <source>
        <strain evidence="4 5">CBS 141442</strain>
    </source>
</reference>
<dbReference type="InterPro" id="IPR046773">
    <property type="entry name" value="DOCKER_Lobe_C"/>
</dbReference>
<evidence type="ECO:0000256" key="1">
    <source>
        <dbReference type="PROSITE-ProRule" id="PRU00984"/>
    </source>
</evidence>
<accession>A0A1L0BCG2</accession>